<reference evidence="2" key="1">
    <citation type="submission" date="2016-10" db="EMBL/GenBank/DDBJ databases">
        <authorList>
            <person name="Varghese N."/>
            <person name="Submissions S."/>
        </authorList>
    </citation>
    <scope>NUCLEOTIDE SEQUENCE [LARGE SCALE GENOMIC DNA]</scope>
    <source>
        <strain evidence="2">Gh-105</strain>
    </source>
</reference>
<keyword evidence="2" id="KW-1185">Reference proteome</keyword>
<accession>A0A1I2TEN1</accession>
<dbReference type="AlphaFoldDB" id="A0A1I2TEN1"/>
<dbReference type="EMBL" id="FOPM01000007">
    <property type="protein sequence ID" value="SFG63255.1"/>
    <property type="molecule type" value="Genomic_DNA"/>
</dbReference>
<name>A0A1I2TEN1_9HYPH</name>
<evidence type="ECO:0000313" key="2">
    <source>
        <dbReference type="Proteomes" id="UP000199229"/>
    </source>
</evidence>
<gene>
    <name evidence="1" type="ORF">SAMN05192565_10725</name>
</gene>
<dbReference type="Proteomes" id="UP000199229">
    <property type="component" value="Unassembled WGS sequence"/>
</dbReference>
<protein>
    <submittedName>
        <fullName evidence="1">Uncharacterized protein</fullName>
    </submittedName>
</protein>
<proteinExistence type="predicted"/>
<organism evidence="1 2">
    <name type="scientific">Methylobacterium gossipiicola</name>
    <dbReference type="NCBI Taxonomy" id="582675"/>
    <lineage>
        <taxon>Bacteria</taxon>
        <taxon>Pseudomonadati</taxon>
        <taxon>Pseudomonadota</taxon>
        <taxon>Alphaproteobacteria</taxon>
        <taxon>Hyphomicrobiales</taxon>
        <taxon>Methylobacteriaceae</taxon>
        <taxon>Methylobacterium</taxon>
    </lineage>
</organism>
<evidence type="ECO:0000313" key="1">
    <source>
        <dbReference type="EMBL" id="SFG63255.1"/>
    </source>
</evidence>
<sequence>MQILGFVCEKLFRSCFVKVPLLGEFWAETSSVVRGRWWADYMVQGSALCFYLGSTHIALCPSSWMVKAFTSGREVVSAT</sequence>